<dbReference type="Proteomes" id="UP000019140">
    <property type="component" value="Unassembled WGS sequence"/>
</dbReference>
<dbReference type="AlphaFoldDB" id="W4MCL3"/>
<proteinExistence type="predicted"/>
<name>W4MCL3_9BACT</name>
<evidence type="ECO:0000256" key="1">
    <source>
        <dbReference type="SAM" id="Phobius"/>
    </source>
</evidence>
<feature type="transmembrane region" description="Helical" evidence="1">
    <location>
        <begin position="35"/>
        <end position="57"/>
    </location>
</feature>
<gene>
    <name evidence="2" type="ORF">ETSY2_07395</name>
</gene>
<organism evidence="2 3">
    <name type="scientific">Candidatus Entotheonella gemina</name>
    <dbReference type="NCBI Taxonomy" id="1429439"/>
    <lineage>
        <taxon>Bacteria</taxon>
        <taxon>Pseudomonadati</taxon>
        <taxon>Nitrospinota/Tectimicrobiota group</taxon>
        <taxon>Candidatus Tectimicrobiota</taxon>
        <taxon>Candidatus Entotheonellia</taxon>
        <taxon>Candidatus Entotheonellales</taxon>
        <taxon>Candidatus Entotheonellaceae</taxon>
        <taxon>Candidatus Entotheonella</taxon>
    </lineage>
</organism>
<dbReference type="EMBL" id="AZHX01000305">
    <property type="protein sequence ID" value="ETX08089.1"/>
    <property type="molecule type" value="Genomic_DNA"/>
</dbReference>
<comment type="caution">
    <text evidence="2">The sequence shown here is derived from an EMBL/GenBank/DDBJ whole genome shotgun (WGS) entry which is preliminary data.</text>
</comment>
<protein>
    <submittedName>
        <fullName evidence="2">Uncharacterized protein</fullName>
    </submittedName>
</protein>
<keyword evidence="1" id="KW-1133">Transmembrane helix</keyword>
<keyword evidence="1" id="KW-0472">Membrane</keyword>
<evidence type="ECO:0000313" key="3">
    <source>
        <dbReference type="Proteomes" id="UP000019140"/>
    </source>
</evidence>
<keyword evidence="3" id="KW-1185">Reference proteome</keyword>
<keyword evidence="1" id="KW-0812">Transmembrane</keyword>
<reference evidence="2 3" key="1">
    <citation type="journal article" date="2014" name="Nature">
        <title>An environmental bacterial taxon with a large and distinct metabolic repertoire.</title>
        <authorList>
            <person name="Wilson M.C."/>
            <person name="Mori T."/>
            <person name="Ruckert C."/>
            <person name="Uria A.R."/>
            <person name="Helf M.J."/>
            <person name="Takada K."/>
            <person name="Gernert C."/>
            <person name="Steffens U.A."/>
            <person name="Heycke N."/>
            <person name="Schmitt S."/>
            <person name="Rinke C."/>
            <person name="Helfrich E.J."/>
            <person name="Brachmann A.O."/>
            <person name="Gurgui C."/>
            <person name="Wakimoto T."/>
            <person name="Kracht M."/>
            <person name="Crusemann M."/>
            <person name="Hentschel U."/>
            <person name="Abe I."/>
            <person name="Matsunaga S."/>
            <person name="Kalinowski J."/>
            <person name="Takeyama H."/>
            <person name="Piel J."/>
        </authorList>
    </citation>
    <scope>NUCLEOTIDE SEQUENCE [LARGE SCALE GENOMIC DNA]</scope>
    <source>
        <strain evidence="3">TSY2</strain>
    </source>
</reference>
<sequence>MVLQAVRRHRRHVEEGRIDEAAGGIITHLADRSKIVFMCLVWMMVFVPRIVCTAQWLCAQNRVHCFDDWASNPDISIF</sequence>
<dbReference type="HOGENOM" id="CLU_2615423_0_0_7"/>
<accession>W4MCL3</accession>
<evidence type="ECO:0000313" key="2">
    <source>
        <dbReference type="EMBL" id="ETX08089.1"/>
    </source>
</evidence>